<evidence type="ECO:0000313" key="7">
    <source>
        <dbReference type="EMBL" id="KAK1764272.1"/>
    </source>
</evidence>
<evidence type="ECO:0000256" key="4">
    <source>
        <dbReference type="ARBA" id="ARBA00023136"/>
    </source>
</evidence>
<sequence length="335" mass="35097">MPDPYKSMGLSCPSGGTIYICQDSDIEFLGCCTVDPCTGGSGVCPGSDLRNSSFSFDHYEDIPAQSCRCCSVNPCNTGACPEGDLYPAELSSNSAARGMFLTSATSTSTPSNTKPASSATSSNTEVSAGGSRISLSPGAIAGIAVGTAVLVLAIVVGCVYTFKRGRYSSRKKDRESYTKSFIGSLSTDGTAEPSPDFTSYRDTYHSNMHMTPSLAFSNTPPQGYEGAHYGQVVPSEADPDAARVSTLSELGGQEIITSATGPRQELAAGQQEIRVFRVAGPPPVTPPAGIAPHDRFDDGEAAVSPPAQWSRQNELYIWDGPAAGRGGEGWNSRER</sequence>
<evidence type="ECO:0000256" key="6">
    <source>
        <dbReference type="SAM" id="Phobius"/>
    </source>
</evidence>
<proteinExistence type="predicted"/>
<comment type="caution">
    <text evidence="7">The sequence shown here is derived from an EMBL/GenBank/DDBJ whole genome shotgun (WGS) entry which is preliminary data.</text>
</comment>
<dbReference type="PANTHER" id="PTHR15549:SF33">
    <property type="entry name" value="MEMBRANE PROTEIN WSC4, PUTATIVE (AFU_ORTHOLOGUE AFUA_5G09020)-RELATED"/>
    <property type="match status" value="1"/>
</dbReference>
<dbReference type="Proteomes" id="UP001244011">
    <property type="component" value="Unassembled WGS sequence"/>
</dbReference>
<dbReference type="GO" id="GO:0016020">
    <property type="term" value="C:membrane"/>
    <property type="evidence" value="ECO:0007669"/>
    <property type="project" value="UniProtKB-SubCell"/>
</dbReference>
<keyword evidence="2 6" id="KW-0812">Transmembrane</keyword>
<evidence type="ECO:0000256" key="1">
    <source>
        <dbReference type="ARBA" id="ARBA00004167"/>
    </source>
</evidence>
<evidence type="ECO:0000313" key="8">
    <source>
        <dbReference type="Proteomes" id="UP001244011"/>
    </source>
</evidence>
<dbReference type="GeneID" id="85315025"/>
<feature type="region of interest" description="Disordered" evidence="5">
    <location>
        <begin position="104"/>
        <end position="128"/>
    </location>
</feature>
<protein>
    <submittedName>
        <fullName evidence="7">Uncharacterized protein</fullName>
    </submittedName>
</protein>
<keyword evidence="8" id="KW-1185">Reference proteome</keyword>
<evidence type="ECO:0000256" key="3">
    <source>
        <dbReference type="ARBA" id="ARBA00022989"/>
    </source>
</evidence>
<evidence type="ECO:0000256" key="5">
    <source>
        <dbReference type="SAM" id="MobiDB-lite"/>
    </source>
</evidence>
<comment type="subcellular location">
    <subcellularLocation>
        <location evidence="1">Membrane</location>
        <topology evidence="1">Single-pass membrane protein</topology>
    </subcellularLocation>
</comment>
<accession>A0AAJ0BWD1</accession>
<keyword evidence="4 6" id="KW-0472">Membrane</keyword>
<keyword evidence="3 6" id="KW-1133">Transmembrane helix</keyword>
<dbReference type="EMBL" id="MU839021">
    <property type="protein sequence ID" value="KAK1764272.1"/>
    <property type="molecule type" value="Genomic_DNA"/>
</dbReference>
<dbReference type="InterPro" id="IPR051694">
    <property type="entry name" value="Immunoregulatory_rcpt-like"/>
</dbReference>
<name>A0AAJ0BWD1_9PEZI</name>
<dbReference type="GO" id="GO:0071944">
    <property type="term" value="C:cell periphery"/>
    <property type="evidence" value="ECO:0007669"/>
    <property type="project" value="UniProtKB-ARBA"/>
</dbReference>
<dbReference type="RefSeq" id="XP_060280485.1">
    <property type="nucleotide sequence ID" value="XM_060431838.1"/>
</dbReference>
<dbReference type="AlphaFoldDB" id="A0AAJ0BWD1"/>
<gene>
    <name evidence="7" type="ORF">QBC33DRAFT_595597</name>
</gene>
<reference evidence="7" key="1">
    <citation type="submission" date="2023-06" db="EMBL/GenBank/DDBJ databases">
        <title>Genome-scale phylogeny and comparative genomics of the fungal order Sordariales.</title>
        <authorList>
            <consortium name="Lawrence Berkeley National Laboratory"/>
            <person name="Hensen N."/>
            <person name="Bonometti L."/>
            <person name="Westerberg I."/>
            <person name="Brannstrom I.O."/>
            <person name="Guillou S."/>
            <person name="Cros-Aarteil S."/>
            <person name="Calhoun S."/>
            <person name="Haridas S."/>
            <person name="Kuo A."/>
            <person name="Mondo S."/>
            <person name="Pangilinan J."/>
            <person name="Riley R."/>
            <person name="Labutti K."/>
            <person name="Andreopoulos B."/>
            <person name="Lipzen A."/>
            <person name="Chen C."/>
            <person name="Yanf M."/>
            <person name="Daum C."/>
            <person name="Ng V."/>
            <person name="Clum A."/>
            <person name="Steindorff A."/>
            <person name="Ohm R."/>
            <person name="Martin F."/>
            <person name="Silar P."/>
            <person name="Natvig D."/>
            <person name="Lalanne C."/>
            <person name="Gautier V."/>
            <person name="Ament-Velasquez S.L."/>
            <person name="Kruys A."/>
            <person name="Hutchinson M.I."/>
            <person name="Powell A.J."/>
            <person name="Barry K."/>
            <person name="Miller A.N."/>
            <person name="Grigoriev I.V."/>
            <person name="Debuchy R."/>
            <person name="Gladieux P."/>
            <person name="Thoren M.H."/>
            <person name="Johannesson H."/>
        </authorList>
    </citation>
    <scope>NUCLEOTIDE SEQUENCE</scope>
    <source>
        <strain evidence="7">8032-3</strain>
    </source>
</reference>
<feature type="transmembrane region" description="Helical" evidence="6">
    <location>
        <begin position="139"/>
        <end position="162"/>
    </location>
</feature>
<dbReference type="PANTHER" id="PTHR15549">
    <property type="entry name" value="PAIRED IMMUNOGLOBULIN-LIKE TYPE 2 RECEPTOR"/>
    <property type="match status" value="1"/>
</dbReference>
<organism evidence="7 8">
    <name type="scientific">Phialemonium atrogriseum</name>
    <dbReference type="NCBI Taxonomy" id="1093897"/>
    <lineage>
        <taxon>Eukaryota</taxon>
        <taxon>Fungi</taxon>
        <taxon>Dikarya</taxon>
        <taxon>Ascomycota</taxon>
        <taxon>Pezizomycotina</taxon>
        <taxon>Sordariomycetes</taxon>
        <taxon>Sordariomycetidae</taxon>
        <taxon>Cephalothecales</taxon>
        <taxon>Cephalothecaceae</taxon>
        <taxon>Phialemonium</taxon>
    </lineage>
</organism>
<evidence type="ECO:0000256" key="2">
    <source>
        <dbReference type="ARBA" id="ARBA00022692"/>
    </source>
</evidence>
<feature type="compositionally biased region" description="Low complexity" evidence="5">
    <location>
        <begin position="104"/>
        <end position="124"/>
    </location>
</feature>